<protein>
    <submittedName>
        <fullName evidence="1">Uncharacterized protein</fullName>
    </submittedName>
</protein>
<name>A0A3E5HGC7_BIFPS</name>
<gene>
    <name evidence="1" type="ORF">DXA79_10190</name>
</gene>
<evidence type="ECO:0000313" key="2">
    <source>
        <dbReference type="Proteomes" id="UP000261031"/>
    </source>
</evidence>
<sequence length="93" mass="10706">MITREFDYTADGFDAEQPVQMATLRWSTLDENGHYHKHSLRMEHHNGDGFKAAKREALAIMGKDYPNATLKMRDFYRNGGFYASFLIDAGDNE</sequence>
<dbReference type="EMBL" id="QSWD01000011">
    <property type="protein sequence ID" value="RGP00882.1"/>
    <property type="molecule type" value="Genomic_DNA"/>
</dbReference>
<evidence type="ECO:0000313" key="1">
    <source>
        <dbReference type="EMBL" id="RGP00882.1"/>
    </source>
</evidence>
<accession>A0A3E5HGC7</accession>
<dbReference type="AlphaFoldDB" id="A0A3E5HGC7"/>
<dbReference type="RefSeq" id="WP_117612502.1">
    <property type="nucleotide sequence ID" value="NZ_JAQEVG010000012.1"/>
</dbReference>
<organism evidence="1 2">
    <name type="scientific">Bifidobacterium pseudocatenulatum</name>
    <dbReference type="NCBI Taxonomy" id="28026"/>
    <lineage>
        <taxon>Bacteria</taxon>
        <taxon>Bacillati</taxon>
        <taxon>Actinomycetota</taxon>
        <taxon>Actinomycetes</taxon>
        <taxon>Bifidobacteriales</taxon>
        <taxon>Bifidobacteriaceae</taxon>
        <taxon>Bifidobacterium</taxon>
    </lineage>
</organism>
<proteinExistence type="predicted"/>
<comment type="caution">
    <text evidence="1">The sequence shown here is derived from an EMBL/GenBank/DDBJ whole genome shotgun (WGS) entry which is preliminary data.</text>
</comment>
<dbReference type="Proteomes" id="UP000261031">
    <property type="component" value="Unassembled WGS sequence"/>
</dbReference>
<reference evidence="1 2" key="1">
    <citation type="submission" date="2018-08" db="EMBL/GenBank/DDBJ databases">
        <title>A genome reference for cultivated species of the human gut microbiota.</title>
        <authorList>
            <person name="Zou Y."/>
            <person name="Xue W."/>
            <person name="Luo G."/>
        </authorList>
    </citation>
    <scope>NUCLEOTIDE SEQUENCE [LARGE SCALE GENOMIC DNA]</scope>
    <source>
        <strain evidence="1 2">OF05-12</strain>
    </source>
</reference>